<dbReference type="Pfam" id="PF13786">
    <property type="entry name" value="DUF4179"/>
    <property type="match status" value="1"/>
</dbReference>
<gene>
    <name evidence="4" type="ORF">F9U64_06180</name>
</gene>
<sequence length="359" mass="39299">MKRLHDQIEEFPKEDVRSAIHRGISQAEKQRNDDIMQPKINKKRRKVLYTLGSVAAVFMILVGSSYYSPALASSLSQIPIIGSVFGNSDLIGLQQAQENGLTNKVGETQTVDGISVTLDEVLYTPSKITVGLIIETEKELEEHYFGAGMDITINGKLPKGSSGSYGEEIQSDTVITAIQEISVSEEMPDAFDLGLILHGENGEKWYFTTPIEKITDVQQIPLDHSQTVDGVELTVKELSLSEAGGSISFESLEDGTDFALSKGKYIEFKLVDQNGNEITSYSGGGSGEIRGDKLFYQSSKDFDPIDNSVTELTITPYLALPSGGGSVEIDENGESRELELNFDVLQPVEFESIKVEIPQ</sequence>
<dbReference type="InterPro" id="IPR040680">
    <property type="entry name" value="DUF5643"/>
</dbReference>
<dbReference type="Gene3D" id="2.60.40.1630">
    <property type="entry name" value="bacillus anthracis domain"/>
    <property type="match status" value="1"/>
</dbReference>
<dbReference type="RefSeq" id="WP_153402128.1">
    <property type="nucleotide sequence ID" value="NZ_ML762426.1"/>
</dbReference>
<evidence type="ECO:0000313" key="4">
    <source>
        <dbReference type="EMBL" id="KAB8138130.1"/>
    </source>
</evidence>
<feature type="domain" description="DUF4179" evidence="2">
    <location>
        <begin position="42"/>
        <end position="135"/>
    </location>
</feature>
<dbReference type="EMBL" id="WEID01000027">
    <property type="protein sequence ID" value="KAB8138130.1"/>
    <property type="molecule type" value="Genomic_DNA"/>
</dbReference>
<name>A0A7C8L0J2_9BACI</name>
<evidence type="ECO:0000256" key="1">
    <source>
        <dbReference type="SAM" id="Phobius"/>
    </source>
</evidence>
<comment type="caution">
    <text evidence="4">The sequence shown here is derived from an EMBL/GenBank/DDBJ whole genome shotgun (WGS) entry which is preliminary data.</text>
</comment>
<protein>
    <submittedName>
        <fullName evidence="4">DUF4179 domain-containing protein</fullName>
    </submittedName>
</protein>
<feature type="domain" description="DUF5643" evidence="3">
    <location>
        <begin position="219"/>
        <end position="338"/>
    </location>
</feature>
<keyword evidence="5" id="KW-1185">Reference proteome</keyword>
<feature type="transmembrane region" description="Helical" evidence="1">
    <location>
        <begin position="47"/>
        <end position="67"/>
    </location>
</feature>
<evidence type="ECO:0000259" key="3">
    <source>
        <dbReference type="Pfam" id="PF18705"/>
    </source>
</evidence>
<accession>A0A7C8L0J2</accession>
<keyword evidence="1" id="KW-0472">Membrane</keyword>
<proteinExistence type="predicted"/>
<keyword evidence="1" id="KW-0812">Transmembrane</keyword>
<dbReference type="Gene3D" id="2.60.40.1640">
    <property type="entry name" value="Conserved domain protein"/>
    <property type="match status" value="1"/>
</dbReference>
<keyword evidence="1" id="KW-1133">Transmembrane helix</keyword>
<evidence type="ECO:0000313" key="5">
    <source>
        <dbReference type="Proteomes" id="UP000480246"/>
    </source>
</evidence>
<dbReference type="InterPro" id="IPR025436">
    <property type="entry name" value="DUF4179"/>
</dbReference>
<reference evidence="4 5" key="1">
    <citation type="submission" date="2019-10" db="EMBL/GenBank/DDBJ databases">
        <title>Gracilibacillus sp. nov. isolated from rice seeds.</title>
        <authorList>
            <person name="He S."/>
        </authorList>
    </citation>
    <scope>NUCLEOTIDE SEQUENCE [LARGE SCALE GENOMIC DNA]</scope>
    <source>
        <strain evidence="4 5">TD8</strain>
    </source>
</reference>
<evidence type="ECO:0000259" key="2">
    <source>
        <dbReference type="Pfam" id="PF13786"/>
    </source>
</evidence>
<organism evidence="4 5">
    <name type="scientific">Gracilibacillus oryzae</name>
    <dbReference type="NCBI Taxonomy" id="1672701"/>
    <lineage>
        <taxon>Bacteria</taxon>
        <taxon>Bacillati</taxon>
        <taxon>Bacillota</taxon>
        <taxon>Bacilli</taxon>
        <taxon>Bacillales</taxon>
        <taxon>Bacillaceae</taxon>
        <taxon>Gracilibacillus</taxon>
    </lineage>
</organism>
<dbReference type="Pfam" id="PF18705">
    <property type="entry name" value="DUF5643"/>
    <property type="match status" value="1"/>
</dbReference>
<dbReference type="OrthoDB" id="2541898at2"/>
<dbReference type="Proteomes" id="UP000480246">
    <property type="component" value="Unassembled WGS sequence"/>
</dbReference>
<dbReference type="AlphaFoldDB" id="A0A7C8L0J2"/>